<dbReference type="InterPro" id="IPR052152">
    <property type="entry name" value="LPR1/LPR2"/>
</dbReference>
<evidence type="ECO:0000259" key="12">
    <source>
        <dbReference type="Pfam" id="PF00394"/>
    </source>
</evidence>
<organism evidence="14 15">
    <name type="scientific">Rhynchospora tenuis</name>
    <dbReference type="NCBI Taxonomy" id="198213"/>
    <lineage>
        <taxon>Eukaryota</taxon>
        <taxon>Viridiplantae</taxon>
        <taxon>Streptophyta</taxon>
        <taxon>Embryophyta</taxon>
        <taxon>Tracheophyta</taxon>
        <taxon>Spermatophyta</taxon>
        <taxon>Magnoliopsida</taxon>
        <taxon>Liliopsida</taxon>
        <taxon>Poales</taxon>
        <taxon>Cyperaceae</taxon>
        <taxon>Cyperoideae</taxon>
        <taxon>Rhynchosporeae</taxon>
        <taxon>Rhynchospora</taxon>
    </lineage>
</organism>
<dbReference type="InterPro" id="IPR008972">
    <property type="entry name" value="Cupredoxin"/>
</dbReference>
<protein>
    <submittedName>
        <fullName evidence="14">Uncharacterized protein</fullName>
    </submittedName>
</protein>
<keyword evidence="7" id="KW-0560">Oxidoreductase</keyword>
<keyword evidence="6" id="KW-0256">Endoplasmic reticulum</keyword>
<dbReference type="FunFam" id="2.60.40.420:FF:000081">
    <property type="entry name" value="Spore coat protein A"/>
    <property type="match status" value="1"/>
</dbReference>
<evidence type="ECO:0000256" key="11">
    <source>
        <dbReference type="ARBA" id="ARBA00037077"/>
    </source>
</evidence>
<dbReference type="AlphaFoldDB" id="A0AAD5ZMR7"/>
<keyword evidence="4" id="KW-0479">Metal-binding</keyword>
<dbReference type="PANTHER" id="PTHR48461">
    <property type="entry name" value="MULTICOPPER OXIDASE LPR1-LIKE"/>
    <property type="match status" value="1"/>
</dbReference>
<reference evidence="14 15" key="1">
    <citation type="journal article" date="2022" name="Cell">
        <title>Repeat-based holocentromeres influence genome architecture and karyotype evolution.</title>
        <authorList>
            <person name="Hofstatter P.G."/>
            <person name="Thangavel G."/>
            <person name="Lux T."/>
            <person name="Neumann P."/>
            <person name="Vondrak T."/>
            <person name="Novak P."/>
            <person name="Zhang M."/>
            <person name="Costa L."/>
            <person name="Castellani M."/>
            <person name="Scott A."/>
            <person name="Toegelov H."/>
            <person name="Fuchs J."/>
            <person name="Mata-Sucre Y."/>
            <person name="Dias Y."/>
            <person name="Vanzela A.L.L."/>
            <person name="Huettel B."/>
            <person name="Almeida C.C.S."/>
            <person name="Simkova H."/>
            <person name="Souza G."/>
            <person name="Pedrosa-Harand A."/>
            <person name="Macas J."/>
            <person name="Mayer K.F.X."/>
            <person name="Houben A."/>
            <person name="Marques A."/>
        </authorList>
    </citation>
    <scope>NUCLEOTIDE SEQUENCE [LARGE SCALE GENOMIC DNA]</scope>
    <source>
        <strain evidence="14">RhyTen1mFocal</strain>
    </source>
</reference>
<evidence type="ECO:0000256" key="3">
    <source>
        <dbReference type="ARBA" id="ARBA00010609"/>
    </source>
</evidence>
<evidence type="ECO:0000313" key="15">
    <source>
        <dbReference type="Proteomes" id="UP001210211"/>
    </source>
</evidence>
<dbReference type="PANTHER" id="PTHR48461:SF1">
    <property type="entry name" value="MULTICOPPER OXIDASE LPR1-LIKE"/>
    <property type="match status" value="1"/>
</dbReference>
<comment type="similarity">
    <text evidence="3">Belongs to the multicopper oxidase family.</text>
</comment>
<gene>
    <name evidence="14" type="ORF">LUZ61_004491</name>
</gene>
<keyword evidence="8" id="KW-0186">Copper</keyword>
<name>A0AAD5ZMR7_9POAL</name>
<dbReference type="InterPro" id="IPR001117">
    <property type="entry name" value="Cu-oxidase_2nd"/>
</dbReference>
<dbReference type="GO" id="GO:0016036">
    <property type="term" value="P:cellular response to phosphate starvation"/>
    <property type="evidence" value="ECO:0007669"/>
    <property type="project" value="InterPro"/>
</dbReference>
<dbReference type="GO" id="GO:0005507">
    <property type="term" value="F:copper ion binding"/>
    <property type="evidence" value="ECO:0007669"/>
    <property type="project" value="InterPro"/>
</dbReference>
<evidence type="ECO:0000256" key="8">
    <source>
        <dbReference type="ARBA" id="ARBA00023008"/>
    </source>
</evidence>
<evidence type="ECO:0000256" key="7">
    <source>
        <dbReference type="ARBA" id="ARBA00023002"/>
    </source>
</evidence>
<feature type="domain" description="Plastocyanin-like" evidence="13">
    <location>
        <begin position="452"/>
        <end position="592"/>
    </location>
</feature>
<evidence type="ECO:0000313" key="14">
    <source>
        <dbReference type="EMBL" id="KAJ3700786.1"/>
    </source>
</evidence>
<evidence type="ECO:0000256" key="9">
    <source>
        <dbReference type="ARBA" id="ARBA00023136"/>
    </source>
</evidence>
<dbReference type="FunFam" id="2.60.40.420:FF:000087">
    <property type="entry name" value="Spore coat protein A"/>
    <property type="match status" value="1"/>
</dbReference>
<comment type="cofactor">
    <cofactor evidence="1">
        <name>Cu cation</name>
        <dbReference type="ChEBI" id="CHEBI:23378"/>
    </cofactor>
</comment>
<dbReference type="Pfam" id="PF00394">
    <property type="entry name" value="Cu-oxidase"/>
    <property type="match status" value="1"/>
</dbReference>
<dbReference type="InterPro" id="IPR011706">
    <property type="entry name" value="Cu-oxidase_C"/>
</dbReference>
<keyword evidence="15" id="KW-1185">Reference proteome</keyword>
<dbReference type="CDD" id="cd13844">
    <property type="entry name" value="CuRO_1_BOD_CotA_like"/>
    <property type="match status" value="1"/>
</dbReference>
<sequence>MCPSLFFRANTQGTMTTTMHLKLAPRILFLAICVAVAIATSLPPPVSEQYLQTVAGSLEMYVDALPQMPKLYGYSKSGGRPSSIKLTIGMFVKKWKFHRDLPPTTVFVYGTDAVKATFPGPTIEAIQGIPLWVTWQNFLPAHHILPWDPTIPVAIPSHGGVPTVVHLHGGIHPPQSDGSPFAWFTAEFRDVGSKWTQATYMYPNIQCPGNLWYHDHALGLTRANLVAGLIGAYVIRNFTVEAPLGLPSGDLFDLHLVIADRSFYKDGSLYMNCTGDNPNIHPEWQPEYFGEAITVNGKAWPFLVVLRRRYRFRIINSSNARYFNLSLSNNLPFMVIGSDSTYLYKPVMTQTIILAPSEIFDVVIDFTHSPTASAELINSAPYPYPTGQTPNNLNGKVMKFVIPGLPVLDNSRIPPTLENYVASDLTEAVKHRYIVLYEYNSLTGYPTHLYINGLRFEDPATETPRPGTTEIWDVINLTGNNHPLHLHLATCTAKKVTQIQNLDTFKNCMTVLNDAEKCNVSQHAVGPTVPVPDYEKTWKNVVKIAPGNMTTILVKFRLAHDNGSYPFDATTEPGYIYHCHTLNHEDNEMIRPLKLTYS</sequence>
<accession>A0AAD5ZMR7</accession>
<dbReference type="Pfam" id="PF07731">
    <property type="entry name" value="Cu-oxidase_2"/>
    <property type="match status" value="1"/>
</dbReference>
<evidence type="ECO:0000256" key="6">
    <source>
        <dbReference type="ARBA" id="ARBA00022824"/>
    </source>
</evidence>
<comment type="subcellular location">
    <subcellularLocation>
        <location evidence="2">Endoplasmic reticulum membrane</location>
        <topology evidence="2">Peripheral membrane protein</topology>
    </subcellularLocation>
</comment>
<dbReference type="GO" id="GO:0005789">
    <property type="term" value="C:endoplasmic reticulum membrane"/>
    <property type="evidence" value="ECO:0007669"/>
    <property type="project" value="UniProtKB-SubCell"/>
</dbReference>
<proteinExistence type="inferred from homology"/>
<comment type="caution">
    <text evidence="14">The sequence shown here is derived from an EMBL/GenBank/DDBJ whole genome shotgun (WGS) entry which is preliminary data.</text>
</comment>
<dbReference type="EMBL" id="JAMRDG010000001">
    <property type="protein sequence ID" value="KAJ3700786.1"/>
    <property type="molecule type" value="Genomic_DNA"/>
</dbReference>
<dbReference type="SUPFAM" id="SSF49503">
    <property type="entry name" value="Cupredoxins"/>
    <property type="match status" value="3"/>
</dbReference>
<evidence type="ECO:0000259" key="13">
    <source>
        <dbReference type="Pfam" id="PF07731"/>
    </source>
</evidence>
<dbReference type="GO" id="GO:0016491">
    <property type="term" value="F:oxidoreductase activity"/>
    <property type="evidence" value="ECO:0007669"/>
    <property type="project" value="UniProtKB-KW"/>
</dbReference>
<keyword evidence="10" id="KW-0325">Glycoprotein</keyword>
<evidence type="ECO:0000256" key="10">
    <source>
        <dbReference type="ARBA" id="ARBA00023180"/>
    </source>
</evidence>
<keyword evidence="5" id="KW-0732">Signal</keyword>
<dbReference type="Proteomes" id="UP001210211">
    <property type="component" value="Unassembled WGS sequence"/>
</dbReference>
<feature type="domain" description="Plastocyanin-like" evidence="12">
    <location>
        <begin position="295"/>
        <end position="368"/>
    </location>
</feature>
<evidence type="ECO:0000256" key="2">
    <source>
        <dbReference type="ARBA" id="ARBA00004406"/>
    </source>
</evidence>
<keyword evidence="9" id="KW-0472">Membrane</keyword>
<evidence type="ECO:0000256" key="5">
    <source>
        <dbReference type="ARBA" id="ARBA00022729"/>
    </source>
</evidence>
<dbReference type="CDD" id="cd13868">
    <property type="entry name" value="CuRO_2_CotA_like"/>
    <property type="match status" value="1"/>
</dbReference>
<dbReference type="Gene3D" id="2.60.40.420">
    <property type="entry name" value="Cupredoxins - blue copper proteins"/>
    <property type="match status" value="3"/>
</dbReference>
<comment type="function">
    <text evidence="11">Multicopper oxidase that may play a role in the maintenance of inorganic phosphate homeostasis.</text>
</comment>
<evidence type="ECO:0000256" key="1">
    <source>
        <dbReference type="ARBA" id="ARBA00001935"/>
    </source>
</evidence>
<evidence type="ECO:0000256" key="4">
    <source>
        <dbReference type="ARBA" id="ARBA00022723"/>
    </source>
</evidence>